<organism evidence="4 5">
    <name type="scientific">Glomus cerebriforme</name>
    <dbReference type="NCBI Taxonomy" id="658196"/>
    <lineage>
        <taxon>Eukaryota</taxon>
        <taxon>Fungi</taxon>
        <taxon>Fungi incertae sedis</taxon>
        <taxon>Mucoromycota</taxon>
        <taxon>Glomeromycotina</taxon>
        <taxon>Glomeromycetes</taxon>
        <taxon>Glomerales</taxon>
        <taxon>Glomeraceae</taxon>
        <taxon>Glomus</taxon>
    </lineage>
</organism>
<dbReference type="InterPro" id="IPR009060">
    <property type="entry name" value="UBA-like_sf"/>
</dbReference>
<feature type="region of interest" description="Disordered" evidence="1">
    <location>
        <begin position="151"/>
        <end position="197"/>
    </location>
</feature>
<dbReference type="CDD" id="cd05992">
    <property type="entry name" value="PB1"/>
    <property type="match status" value="1"/>
</dbReference>
<protein>
    <recommendedName>
        <fullName evidence="6">PB1 domain-containing protein</fullName>
    </recommendedName>
</protein>
<dbReference type="PROSITE" id="PS50030">
    <property type="entry name" value="UBA"/>
    <property type="match status" value="1"/>
</dbReference>
<dbReference type="InterPro" id="IPR000270">
    <property type="entry name" value="PB1_dom"/>
</dbReference>
<proteinExistence type="predicted"/>
<keyword evidence="5" id="KW-1185">Reference proteome</keyword>
<dbReference type="SMART" id="SM00666">
    <property type="entry name" value="PB1"/>
    <property type="match status" value="1"/>
</dbReference>
<comment type="caution">
    <text evidence="4">The sequence shown here is derived from an EMBL/GenBank/DDBJ whole genome shotgun (WGS) entry which is preliminary data.</text>
</comment>
<dbReference type="Pfam" id="PF00564">
    <property type="entry name" value="PB1"/>
    <property type="match status" value="1"/>
</dbReference>
<evidence type="ECO:0000259" key="3">
    <source>
        <dbReference type="PROSITE" id="PS51745"/>
    </source>
</evidence>
<evidence type="ECO:0000259" key="2">
    <source>
        <dbReference type="PROSITE" id="PS50030"/>
    </source>
</evidence>
<evidence type="ECO:0008006" key="6">
    <source>
        <dbReference type="Google" id="ProtNLM"/>
    </source>
</evidence>
<dbReference type="Gene3D" id="1.10.8.10">
    <property type="entry name" value="DNA helicase RuvA subunit, C-terminal domain"/>
    <property type="match status" value="1"/>
</dbReference>
<evidence type="ECO:0000256" key="1">
    <source>
        <dbReference type="SAM" id="MobiDB-lite"/>
    </source>
</evidence>
<feature type="domain" description="UBA" evidence="2">
    <location>
        <begin position="255"/>
        <end position="299"/>
    </location>
</feature>
<dbReference type="AlphaFoldDB" id="A0A397SKI8"/>
<dbReference type="SUPFAM" id="SSF46934">
    <property type="entry name" value="UBA-like"/>
    <property type="match status" value="1"/>
</dbReference>
<dbReference type="Proteomes" id="UP000265703">
    <property type="component" value="Unassembled WGS sequence"/>
</dbReference>
<dbReference type="InterPro" id="IPR015940">
    <property type="entry name" value="UBA"/>
</dbReference>
<accession>A0A397SKI8</accession>
<dbReference type="EMBL" id="QKYT01000379">
    <property type="protein sequence ID" value="RIA86162.1"/>
    <property type="molecule type" value="Genomic_DNA"/>
</dbReference>
<evidence type="ECO:0000313" key="4">
    <source>
        <dbReference type="EMBL" id="RIA86162.1"/>
    </source>
</evidence>
<dbReference type="Gene3D" id="3.10.20.90">
    <property type="entry name" value="Phosphatidylinositol 3-kinase Catalytic Subunit, Chain A, domain 1"/>
    <property type="match status" value="1"/>
</dbReference>
<feature type="compositionally biased region" description="Polar residues" evidence="1">
    <location>
        <begin position="151"/>
        <end position="178"/>
    </location>
</feature>
<dbReference type="PROSITE" id="PS51745">
    <property type="entry name" value="PB1"/>
    <property type="match status" value="1"/>
</dbReference>
<name>A0A397SKI8_9GLOM</name>
<reference evidence="4 5" key="1">
    <citation type="submission" date="2018-06" db="EMBL/GenBank/DDBJ databases">
        <title>Comparative genomics reveals the genomic features of Rhizophagus irregularis, R. cerebriforme, R. diaphanum and Gigaspora rosea, and their symbiotic lifestyle signature.</title>
        <authorList>
            <person name="Morin E."/>
            <person name="San Clemente H."/>
            <person name="Chen E.C.H."/>
            <person name="De La Providencia I."/>
            <person name="Hainaut M."/>
            <person name="Kuo A."/>
            <person name="Kohler A."/>
            <person name="Murat C."/>
            <person name="Tang N."/>
            <person name="Roy S."/>
            <person name="Loubradou J."/>
            <person name="Henrissat B."/>
            <person name="Grigoriev I.V."/>
            <person name="Corradi N."/>
            <person name="Roux C."/>
            <person name="Martin F.M."/>
        </authorList>
    </citation>
    <scope>NUCLEOTIDE SEQUENCE [LARGE SCALE GENOMIC DNA]</scope>
    <source>
        <strain evidence="4 5">DAOM 227022</strain>
    </source>
</reference>
<feature type="domain" description="PB1" evidence="3">
    <location>
        <begin position="1"/>
        <end position="84"/>
    </location>
</feature>
<dbReference type="InterPro" id="IPR053793">
    <property type="entry name" value="PB1-like"/>
</dbReference>
<dbReference type="SUPFAM" id="SSF54277">
    <property type="entry name" value="CAD &amp; PB1 domains"/>
    <property type="match status" value="1"/>
</dbReference>
<gene>
    <name evidence="4" type="ORF">C1645_780299</name>
</gene>
<sequence>MANIKVTFGSISRRLSISSNTTWSEIETQFRNLFNIPKEIQIIVSYTDEEGDIITLSSDLEFQEVLSNSSNNNNNTIKFVLTTTNTNNNVLDRERSIDTVVDEETSNLINGVSAIQIEDSSNNNNEHKSNSNYKHVTITDEVDDPLFSQEQYSSQETPGETSKNATESINNDNVQGKNHSTKRNQENQENSDDDGPEIIVIITRNPWLHRRRQRFGECNPYYRCFGGRSHHNSRCDRTASSRGYGCGRYYRRNQQISSEVVAEKLNILHSMGFVNDNLEELIKKYNGNLELIIEVLLFNQQNEQNNERKEVTNDEKDQPMEVEEEYIPYVV</sequence>
<dbReference type="OrthoDB" id="661148at2759"/>
<evidence type="ECO:0000313" key="5">
    <source>
        <dbReference type="Proteomes" id="UP000265703"/>
    </source>
</evidence>